<protein>
    <recommendedName>
        <fullName evidence="8">X-ray radiation resistance-associated protein 1</fullName>
    </recommendedName>
</protein>
<feature type="compositionally biased region" description="Basic and acidic residues" evidence="5">
    <location>
        <begin position="874"/>
        <end position="883"/>
    </location>
</feature>
<feature type="compositionally biased region" description="Low complexity" evidence="5">
    <location>
        <begin position="632"/>
        <end position="643"/>
    </location>
</feature>
<dbReference type="AlphaFoldDB" id="A0A8W8IVC8"/>
<feature type="compositionally biased region" description="Basic residues" evidence="5">
    <location>
        <begin position="304"/>
        <end position="319"/>
    </location>
</feature>
<feature type="compositionally biased region" description="Basic and acidic residues" evidence="5">
    <location>
        <begin position="352"/>
        <end position="361"/>
    </location>
</feature>
<feature type="compositionally biased region" description="Basic residues" evidence="5">
    <location>
        <begin position="727"/>
        <end position="740"/>
    </location>
</feature>
<dbReference type="GO" id="GO:0005634">
    <property type="term" value="C:nucleus"/>
    <property type="evidence" value="ECO:0007669"/>
    <property type="project" value="TreeGrafter"/>
</dbReference>
<dbReference type="SUPFAM" id="SSF52058">
    <property type="entry name" value="L domain-like"/>
    <property type="match status" value="1"/>
</dbReference>
<evidence type="ECO:0008006" key="8">
    <source>
        <dbReference type="Google" id="ProtNLM"/>
    </source>
</evidence>
<reference evidence="6" key="1">
    <citation type="submission" date="2022-08" db="UniProtKB">
        <authorList>
            <consortium name="EnsemblMetazoa"/>
        </authorList>
    </citation>
    <scope>IDENTIFICATION</scope>
    <source>
        <strain evidence="6">05x7-T-G4-1.051#20</strain>
    </source>
</reference>
<feature type="region of interest" description="Disordered" evidence="5">
    <location>
        <begin position="874"/>
        <end position="898"/>
    </location>
</feature>
<keyword evidence="3" id="KW-0433">Leucine-rich repeat</keyword>
<organism evidence="6 7">
    <name type="scientific">Magallana gigas</name>
    <name type="common">Pacific oyster</name>
    <name type="synonym">Crassostrea gigas</name>
    <dbReference type="NCBI Taxonomy" id="29159"/>
    <lineage>
        <taxon>Eukaryota</taxon>
        <taxon>Metazoa</taxon>
        <taxon>Spiralia</taxon>
        <taxon>Lophotrochozoa</taxon>
        <taxon>Mollusca</taxon>
        <taxon>Bivalvia</taxon>
        <taxon>Autobranchia</taxon>
        <taxon>Pteriomorphia</taxon>
        <taxon>Ostreida</taxon>
        <taxon>Ostreoidea</taxon>
        <taxon>Ostreidae</taxon>
        <taxon>Magallana</taxon>
    </lineage>
</organism>
<keyword evidence="7" id="KW-1185">Reference proteome</keyword>
<sequence>MAATVPWVKFADPGESDAFAANCFPVRGILQSADDGGGAWLVSQKAEQRRRFKAVLCAKPRTYSRIKEERKKAEREGTQITMPVQSLAEGEIEEEEEAPALDGFFLMKHCCVEDPSDLCSVNIAGQEMSEVKEDDLALFDSVAYVNAAENYLPFEAFRGFPILRELEMPINGLRGVKIQNGDYPYLEMLDLSYNNLSQDDLLTLGTLPNLKILHLTGNNFHTIPMDFALPYVDRETKSRIVRYSKLEILMLDDNRLSDVAVFAALAGLKRLKHLNLEKNDIYYVPQLKSVEGTMIINDDEKSTRRLQKSARLSARRSARGQKSQKPQNPPPEKMEKQDPPSEKVKSQQAIEPEPKQEESPKEPNPSESTELFASFTDVGAEFGDLSDAIKDIDLQESEPVDEESSRPSPVKSKSNNMKDKAAPKEPPAHLASGLPPFPELAYLNLAHNRIAEEEALLAVAAWPMLVELVIHNNPLTSDHSGDPPLLKRFLTARLGIKLVRKVEQPKSKPQVVVPPKRKRKISSIVPKIPKLTFEERLMLEPPPPKEDKSRTIDGLDLHQAPLPPIPSQADEPEGIPPSPQYNKLFDTESTKSESPEITINVPTTPDLRKMGSQVEEPSTSVPPSAVYSRMQSPPEESSTVPPSAVYSRMQSPPEESSTVPPSAVYSRMQSPPEGTTSGIPESAVYSRMMSNEEQPAESADKKDEKEAAFFMTQVDEPEEEKKAAPVRPKRKEKSEKRPKRKDVPDKYKGYEILLDVDEDPDFHAPKDMQGNIKALKYALNHELVYRDSAALLHKVGKPVPPYQKWQMPPQPPRKSKQQKIDEVLESLKNRSTTEEANLSSVLKDSRKLKKFNQAPVLLSEIQSRYNAVRVSSMKEAKEAKKAMQDLQNLANNRPLSIK</sequence>
<feature type="compositionally biased region" description="Basic and acidic residues" evidence="5">
    <location>
        <begin position="416"/>
        <end position="427"/>
    </location>
</feature>
<evidence type="ECO:0000256" key="3">
    <source>
        <dbReference type="ARBA" id="ARBA00022614"/>
    </source>
</evidence>
<dbReference type="EnsemblMetazoa" id="G16027.4">
    <property type="protein sequence ID" value="G16027.4:cds"/>
    <property type="gene ID" value="G16027"/>
</dbReference>
<feature type="compositionally biased region" description="Low complexity" evidence="5">
    <location>
        <begin position="651"/>
        <end position="662"/>
    </location>
</feature>
<feature type="compositionally biased region" description="Basic and acidic residues" evidence="5">
    <location>
        <begin position="698"/>
        <end position="707"/>
    </location>
</feature>
<evidence type="ECO:0000313" key="7">
    <source>
        <dbReference type="Proteomes" id="UP000005408"/>
    </source>
</evidence>
<feature type="compositionally biased region" description="Basic and acidic residues" evidence="5">
    <location>
        <begin position="332"/>
        <end position="345"/>
    </location>
</feature>
<dbReference type="Gene3D" id="3.80.10.10">
    <property type="entry name" value="Ribonuclease Inhibitor"/>
    <property type="match status" value="2"/>
</dbReference>
<dbReference type="OrthoDB" id="1687175at2759"/>
<feature type="region of interest" description="Disordered" evidence="5">
    <location>
        <begin position="395"/>
        <end position="432"/>
    </location>
</feature>
<feature type="compositionally biased region" description="Polar residues" evidence="5">
    <location>
        <begin position="667"/>
        <end position="679"/>
    </location>
</feature>
<feature type="region of interest" description="Disordered" evidence="5">
    <location>
        <begin position="301"/>
        <end position="369"/>
    </location>
</feature>
<accession>A0A8W8IVC8</accession>
<evidence type="ECO:0000256" key="2">
    <source>
        <dbReference type="ARBA" id="ARBA00022490"/>
    </source>
</evidence>
<evidence type="ECO:0000256" key="1">
    <source>
        <dbReference type="ARBA" id="ARBA00004496"/>
    </source>
</evidence>
<dbReference type="PANTHER" id="PTHR22710:SF2">
    <property type="entry name" value="X-RAY RADIATION RESISTANCE-ASSOCIATED PROTEIN 1"/>
    <property type="match status" value="1"/>
</dbReference>
<keyword evidence="4" id="KW-0677">Repeat</keyword>
<comment type="subcellular location">
    <subcellularLocation>
        <location evidence="1">Cytoplasm</location>
    </subcellularLocation>
</comment>
<dbReference type="Proteomes" id="UP000005408">
    <property type="component" value="Unassembled WGS sequence"/>
</dbReference>
<dbReference type="InterPro" id="IPR001611">
    <property type="entry name" value="Leu-rich_rpt"/>
</dbReference>
<feature type="compositionally biased region" description="Basic and acidic residues" evidence="5">
    <location>
        <begin position="585"/>
        <end position="594"/>
    </location>
</feature>
<evidence type="ECO:0000313" key="6">
    <source>
        <dbReference type="EnsemblMetazoa" id="G16027.4:cds"/>
    </source>
</evidence>
<dbReference type="PROSITE" id="PS51450">
    <property type="entry name" value="LRR"/>
    <property type="match status" value="1"/>
</dbReference>
<evidence type="ECO:0000256" key="5">
    <source>
        <dbReference type="SAM" id="MobiDB-lite"/>
    </source>
</evidence>
<feature type="compositionally biased region" description="Polar residues" evidence="5">
    <location>
        <begin position="885"/>
        <end position="898"/>
    </location>
</feature>
<feature type="region of interest" description="Disordered" evidence="5">
    <location>
        <begin position="556"/>
        <end position="747"/>
    </location>
</feature>
<dbReference type="GO" id="GO:0005737">
    <property type="term" value="C:cytoplasm"/>
    <property type="evidence" value="ECO:0007669"/>
    <property type="project" value="UniProtKB-SubCell"/>
</dbReference>
<evidence type="ECO:0000256" key="4">
    <source>
        <dbReference type="ARBA" id="ARBA00022737"/>
    </source>
</evidence>
<dbReference type="EnsemblMetazoa" id="G16027.2">
    <property type="protein sequence ID" value="G16027.2:cds"/>
    <property type="gene ID" value="G16027"/>
</dbReference>
<keyword evidence="2" id="KW-0963">Cytoplasm</keyword>
<dbReference type="OMA" id="FCQEPTS"/>
<dbReference type="InterPro" id="IPR032675">
    <property type="entry name" value="LRR_dom_sf"/>
</dbReference>
<proteinExistence type="predicted"/>
<name>A0A8W8IVC8_MAGGI</name>
<dbReference type="PANTHER" id="PTHR22710">
    <property type="entry name" value="X-RAY RADIATION RESISTANCE ASSOCIATED PROTEIN 1 XRRA1"/>
    <property type="match status" value="1"/>
</dbReference>